<sequence>MTAPVDKLVGLLETLPPAERQEITVWLLNRTVPAGPGALLASAALRGRNLVGVPDLGPESGHGALGGSLPAGEESQLVTFRLPAERHAELRAWCTEHSFTMAAVVRGLIERFLEEQQQRR</sequence>
<reference evidence="2" key="1">
    <citation type="journal article" date="2019" name="Int. J. Syst. Evol. Microbiol.">
        <title>The Global Catalogue of Microorganisms (GCM) 10K type strain sequencing project: providing services to taxonomists for standard genome sequencing and annotation.</title>
        <authorList>
            <consortium name="The Broad Institute Genomics Platform"/>
            <consortium name="The Broad Institute Genome Sequencing Center for Infectious Disease"/>
            <person name="Wu L."/>
            <person name="Ma J."/>
        </authorList>
    </citation>
    <scope>NUCLEOTIDE SEQUENCE [LARGE SCALE GENOMIC DNA]</scope>
    <source>
        <strain evidence="2">JCM 17441</strain>
    </source>
</reference>
<dbReference type="InterPro" id="IPR013321">
    <property type="entry name" value="Arc_rbn_hlx_hlx"/>
</dbReference>
<keyword evidence="2" id="KW-1185">Reference proteome</keyword>
<organism evidence="1 2">
    <name type="scientific">Dactylosporangium darangshiense</name>
    <dbReference type="NCBI Taxonomy" id="579108"/>
    <lineage>
        <taxon>Bacteria</taxon>
        <taxon>Bacillati</taxon>
        <taxon>Actinomycetota</taxon>
        <taxon>Actinomycetes</taxon>
        <taxon>Micromonosporales</taxon>
        <taxon>Micromonosporaceae</taxon>
        <taxon>Dactylosporangium</taxon>
    </lineage>
</organism>
<accession>A0ABP8D5E3</accession>
<proteinExistence type="predicted"/>
<protein>
    <submittedName>
        <fullName evidence="1">Uncharacterized protein</fullName>
    </submittedName>
</protein>
<gene>
    <name evidence="1" type="ORF">GCM10022255_025610</name>
</gene>
<dbReference type="InterPro" id="IPR010985">
    <property type="entry name" value="Ribbon_hlx_hlx"/>
</dbReference>
<dbReference type="Proteomes" id="UP001500620">
    <property type="component" value="Unassembled WGS sequence"/>
</dbReference>
<name>A0ABP8D5E3_9ACTN</name>
<dbReference type="EMBL" id="BAABAT010000005">
    <property type="protein sequence ID" value="GAA4247890.1"/>
    <property type="molecule type" value="Genomic_DNA"/>
</dbReference>
<comment type="caution">
    <text evidence="1">The sequence shown here is derived from an EMBL/GenBank/DDBJ whole genome shotgun (WGS) entry which is preliminary data.</text>
</comment>
<evidence type="ECO:0000313" key="1">
    <source>
        <dbReference type="EMBL" id="GAA4247890.1"/>
    </source>
</evidence>
<dbReference type="SUPFAM" id="SSF47598">
    <property type="entry name" value="Ribbon-helix-helix"/>
    <property type="match status" value="1"/>
</dbReference>
<dbReference type="Gene3D" id="1.10.1220.10">
    <property type="entry name" value="Met repressor-like"/>
    <property type="match status" value="1"/>
</dbReference>
<dbReference type="RefSeq" id="WP_345124790.1">
    <property type="nucleotide sequence ID" value="NZ_BAABAT010000005.1"/>
</dbReference>
<evidence type="ECO:0000313" key="2">
    <source>
        <dbReference type="Proteomes" id="UP001500620"/>
    </source>
</evidence>